<dbReference type="InterPro" id="IPR006097">
    <property type="entry name" value="Glu/Leu/Phe/Val/Trp_DH_dimer"/>
</dbReference>
<evidence type="ECO:0000256" key="2">
    <source>
        <dbReference type="ARBA" id="ARBA00023002"/>
    </source>
</evidence>
<evidence type="ECO:0000313" key="6">
    <source>
        <dbReference type="EMBL" id="MBK0381900.1"/>
    </source>
</evidence>
<dbReference type="SUPFAM" id="SSF51735">
    <property type="entry name" value="NAD(P)-binding Rossmann-fold domains"/>
    <property type="match status" value="1"/>
</dbReference>
<dbReference type="PIRSF" id="PIRSF000185">
    <property type="entry name" value="Glu_DH"/>
    <property type="match status" value="1"/>
</dbReference>
<name>A0ABS1BGA9_9SPHI</name>
<dbReference type="PRINTS" id="PR00082">
    <property type="entry name" value="GLFDHDRGNASE"/>
</dbReference>
<dbReference type="PROSITE" id="PS00074">
    <property type="entry name" value="GLFV_DEHYDROGENASE"/>
    <property type="match status" value="1"/>
</dbReference>
<dbReference type="RefSeq" id="WP_200584682.1">
    <property type="nucleotide sequence ID" value="NZ_JAEHFY010000003.1"/>
</dbReference>
<evidence type="ECO:0000256" key="4">
    <source>
        <dbReference type="RuleBase" id="RU004417"/>
    </source>
</evidence>
<comment type="caution">
    <text evidence="6">The sequence shown here is derived from an EMBL/GenBank/DDBJ whole genome shotgun (WGS) entry which is preliminary data.</text>
</comment>
<evidence type="ECO:0000256" key="1">
    <source>
        <dbReference type="ARBA" id="ARBA00006382"/>
    </source>
</evidence>
<dbReference type="InterPro" id="IPR006096">
    <property type="entry name" value="Glu/Leu/Phe/Val/Trp_DH_C"/>
</dbReference>
<dbReference type="InterPro" id="IPR046346">
    <property type="entry name" value="Aminoacid_DH-like_N_sf"/>
</dbReference>
<protein>
    <recommendedName>
        <fullName evidence="3">Glutamate dehydrogenase</fullName>
    </recommendedName>
</protein>
<dbReference type="Gene3D" id="3.40.50.10860">
    <property type="entry name" value="Leucine Dehydrogenase, chain A, domain 1"/>
    <property type="match status" value="1"/>
</dbReference>
<dbReference type="InterPro" id="IPR033524">
    <property type="entry name" value="Glu/Leu/Phe/Val_DH_AS"/>
</dbReference>
<dbReference type="PANTHER" id="PTHR11606">
    <property type="entry name" value="GLUTAMATE DEHYDROGENASE"/>
    <property type="match status" value="1"/>
</dbReference>
<dbReference type="CDD" id="cd01076">
    <property type="entry name" value="NAD_bind_1_Glu_DH"/>
    <property type="match status" value="1"/>
</dbReference>
<dbReference type="InterPro" id="IPR033922">
    <property type="entry name" value="NAD_bind_Glu_DH"/>
</dbReference>
<dbReference type="InterPro" id="IPR014362">
    <property type="entry name" value="Glu_DH"/>
</dbReference>
<organism evidence="6 7">
    <name type="scientific">Pedobacter segetis</name>
    <dbReference type="NCBI Taxonomy" id="2793069"/>
    <lineage>
        <taxon>Bacteria</taxon>
        <taxon>Pseudomonadati</taxon>
        <taxon>Bacteroidota</taxon>
        <taxon>Sphingobacteriia</taxon>
        <taxon>Sphingobacteriales</taxon>
        <taxon>Sphingobacteriaceae</taxon>
        <taxon>Pedobacter</taxon>
    </lineage>
</organism>
<evidence type="ECO:0000313" key="7">
    <source>
        <dbReference type="Proteomes" id="UP000660024"/>
    </source>
</evidence>
<sequence length="478" mass="52552">MANNNQIAFSEEPHFYDDVCQYVDQAAKYTDHDKGLLSQIKACNSVYRFQFPIRKGNSFEIIHAWRVEHSHHMSPTKGGIRYSEMVNEDEVMALAALMTYKCAIVNVPFGGAKGGVKINPKNYTVAELETITRRYTVELIKKNFIGPGIDVPAPDYGSGEREMSWIADTYLTMNPGSLDALGCVTGKPIALHGIAGRREATGRGVAYAIRECTSVAEDMKAIGLSTGLEGKRVIVQGLGNVGYHSAKYLIEFGATIVGFCEFEGAIYNKNGFDLDEVFEHRKKTGSILGFSKSQQDFNNSAEGLEQECDILVPAALENQITEKNVGRIKAKIIGEGANGPTTPAAAALFIENGGIIIPDMYANAGGVTVSYFEWLKNLSHVAFGRMGRRYDENSNINIMNLIEKTTGTTLTQQQRLLVAKGATELELVNSGLEDTMIRSYHEIREIKLKKNIDSLRTAAFVAAVDKIAISYMNMGIWP</sequence>
<dbReference type="PANTHER" id="PTHR11606:SF13">
    <property type="entry name" value="GLUTAMATE DEHYDROGENASE 1, MITOCHONDRIAL"/>
    <property type="match status" value="1"/>
</dbReference>
<dbReference type="SMART" id="SM00839">
    <property type="entry name" value="ELFV_dehydrog"/>
    <property type="match status" value="1"/>
</dbReference>
<dbReference type="Pfam" id="PF02812">
    <property type="entry name" value="ELFV_dehydrog_N"/>
    <property type="match status" value="1"/>
</dbReference>
<gene>
    <name evidence="6" type="ORF">I5M32_02920</name>
</gene>
<evidence type="ECO:0000256" key="3">
    <source>
        <dbReference type="PIRNR" id="PIRNR000185"/>
    </source>
</evidence>
<evidence type="ECO:0000259" key="5">
    <source>
        <dbReference type="SMART" id="SM00839"/>
    </source>
</evidence>
<comment type="similarity">
    <text evidence="1 3 4">Belongs to the Glu/Leu/Phe/Val dehydrogenases family.</text>
</comment>
<dbReference type="EMBL" id="JAEHFY010000003">
    <property type="protein sequence ID" value="MBK0381900.1"/>
    <property type="molecule type" value="Genomic_DNA"/>
</dbReference>
<dbReference type="InterPro" id="IPR036291">
    <property type="entry name" value="NAD(P)-bd_dom_sf"/>
</dbReference>
<keyword evidence="2 3" id="KW-0560">Oxidoreductase</keyword>
<dbReference type="SUPFAM" id="SSF53223">
    <property type="entry name" value="Aminoacid dehydrogenase-like, N-terminal domain"/>
    <property type="match status" value="1"/>
</dbReference>
<keyword evidence="7" id="KW-1185">Reference proteome</keyword>
<accession>A0ABS1BGA9</accession>
<dbReference type="Proteomes" id="UP000660024">
    <property type="component" value="Unassembled WGS sequence"/>
</dbReference>
<dbReference type="InterPro" id="IPR006095">
    <property type="entry name" value="Glu/Leu/Phe/Val/Trp_DH"/>
</dbReference>
<proteinExistence type="inferred from homology"/>
<dbReference type="Gene3D" id="3.40.50.720">
    <property type="entry name" value="NAD(P)-binding Rossmann-like Domain"/>
    <property type="match status" value="1"/>
</dbReference>
<dbReference type="Pfam" id="PF00208">
    <property type="entry name" value="ELFV_dehydrog"/>
    <property type="match status" value="1"/>
</dbReference>
<reference evidence="6 7" key="1">
    <citation type="submission" date="2020-12" db="EMBL/GenBank/DDBJ databases">
        <title>Bacterial novel species Pedobacter sp. SD-b isolated from soil.</title>
        <authorList>
            <person name="Jung H.-Y."/>
        </authorList>
    </citation>
    <scope>NUCLEOTIDE SEQUENCE [LARGE SCALE GENOMIC DNA]</scope>
    <source>
        <strain evidence="6 7">SD-b</strain>
    </source>
</reference>
<feature type="domain" description="Glutamate/phenylalanine/leucine/valine/L-tryptophan dehydrogenase C-terminal" evidence="5">
    <location>
        <begin position="194"/>
        <end position="475"/>
    </location>
</feature>